<organism evidence="2 3">
    <name type="scientific">Setomelanomma holmii</name>
    <dbReference type="NCBI Taxonomy" id="210430"/>
    <lineage>
        <taxon>Eukaryota</taxon>
        <taxon>Fungi</taxon>
        <taxon>Dikarya</taxon>
        <taxon>Ascomycota</taxon>
        <taxon>Pezizomycotina</taxon>
        <taxon>Dothideomycetes</taxon>
        <taxon>Pleosporomycetidae</taxon>
        <taxon>Pleosporales</taxon>
        <taxon>Pleosporineae</taxon>
        <taxon>Phaeosphaeriaceae</taxon>
        <taxon>Setomelanomma</taxon>
    </lineage>
</organism>
<evidence type="ECO:0008006" key="4">
    <source>
        <dbReference type="Google" id="ProtNLM"/>
    </source>
</evidence>
<reference evidence="2" key="1">
    <citation type="journal article" date="2020" name="Stud. Mycol.">
        <title>101 Dothideomycetes genomes: a test case for predicting lifestyles and emergence of pathogens.</title>
        <authorList>
            <person name="Haridas S."/>
            <person name="Albert R."/>
            <person name="Binder M."/>
            <person name="Bloem J."/>
            <person name="Labutti K."/>
            <person name="Salamov A."/>
            <person name="Andreopoulos B."/>
            <person name="Baker S."/>
            <person name="Barry K."/>
            <person name="Bills G."/>
            <person name="Bluhm B."/>
            <person name="Cannon C."/>
            <person name="Castanera R."/>
            <person name="Culley D."/>
            <person name="Daum C."/>
            <person name="Ezra D."/>
            <person name="Gonzalez J."/>
            <person name="Henrissat B."/>
            <person name="Kuo A."/>
            <person name="Liang C."/>
            <person name="Lipzen A."/>
            <person name="Lutzoni F."/>
            <person name="Magnuson J."/>
            <person name="Mondo S."/>
            <person name="Nolan M."/>
            <person name="Ohm R."/>
            <person name="Pangilinan J."/>
            <person name="Park H.-J."/>
            <person name="Ramirez L."/>
            <person name="Alfaro M."/>
            <person name="Sun H."/>
            <person name="Tritt A."/>
            <person name="Yoshinaga Y."/>
            <person name="Zwiers L.-H."/>
            <person name="Turgeon B."/>
            <person name="Goodwin S."/>
            <person name="Spatafora J."/>
            <person name="Crous P."/>
            <person name="Grigoriev I."/>
        </authorList>
    </citation>
    <scope>NUCLEOTIDE SEQUENCE</scope>
    <source>
        <strain evidence="2">CBS 110217</strain>
    </source>
</reference>
<comment type="caution">
    <text evidence="2">The sequence shown here is derived from an EMBL/GenBank/DDBJ whole genome shotgun (WGS) entry which is preliminary data.</text>
</comment>
<dbReference type="SUPFAM" id="SSF81383">
    <property type="entry name" value="F-box domain"/>
    <property type="match status" value="1"/>
</dbReference>
<gene>
    <name evidence="2" type="ORF">EK21DRAFT_106822</name>
</gene>
<feature type="region of interest" description="Disordered" evidence="1">
    <location>
        <begin position="1"/>
        <end position="25"/>
    </location>
</feature>
<accession>A0A9P4LS38</accession>
<dbReference type="EMBL" id="ML978156">
    <property type="protein sequence ID" value="KAF2035988.1"/>
    <property type="molecule type" value="Genomic_DNA"/>
</dbReference>
<protein>
    <recommendedName>
        <fullName evidence="4">F-box domain-containing protein</fullName>
    </recommendedName>
</protein>
<dbReference type="Proteomes" id="UP000799777">
    <property type="component" value="Unassembled WGS sequence"/>
</dbReference>
<proteinExistence type="predicted"/>
<feature type="compositionally biased region" description="Low complexity" evidence="1">
    <location>
        <begin position="1"/>
        <end position="20"/>
    </location>
</feature>
<dbReference type="InterPro" id="IPR036047">
    <property type="entry name" value="F-box-like_dom_sf"/>
</dbReference>
<evidence type="ECO:0000256" key="1">
    <source>
        <dbReference type="SAM" id="MobiDB-lite"/>
    </source>
</evidence>
<keyword evidence="3" id="KW-1185">Reference proteome</keyword>
<dbReference type="AlphaFoldDB" id="A0A9P4LS38"/>
<evidence type="ECO:0000313" key="2">
    <source>
        <dbReference type="EMBL" id="KAF2035988.1"/>
    </source>
</evidence>
<sequence length="100" mass="10945">MDQLDAPSPSQAEAQSSMPPDLNFAACKGDTAATASPEIYAPPNNPQACLDRLPEELLMTVLDGLPLSALSIMCRTNARYKRLALFLPLRETRLSRSRQN</sequence>
<evidence type="ECO:0000313" key="3">
    <source>
        <dbReference type="Proteomes" id="UP000799777"/>
    </source>
</evidence>
<name>A0A9P4LS38_9PLEO</name>
<dbReference type="OrthoDB" id="3801344at2759"/>